<evidence type="ECO:0000256" key="3">
    <source>
        <dbReference type="ARBA" id="ARBA00004230"/>
    </source>
</evidence>
<dbReference type="GO" id="GO:0031514">
    <property type="term" value="C:motile cilium"/>
    <property type="evidence" value="ECO:0007669"/>
    <property type="project" value="UniProtKB-SubCell"/>
</dbReference>
<comment type="similarity">
    <text evidence="19">Belongs to the CIBAR family.</text>
</comment>
<gene>
    <name evidence="21" type="primary">cibar1</name>
</gene>
<protein>
    <recommendedName>
        <fullName evidence="23">Protein FAM92A1</fullName>
    </recommendedName>
</protein>
<dbReference type="GO" id="GO:0005743">
    <property type="term" value="C:mitochondrial inner membrane"/>
    <property type="evidence" value="ECO:0007669"/>
    <property type="project" value="UniProtKB-SubCell"/>
</dbReference>
<evidence type="ECO:0000256" key="4">
    <source>
        <dbReference type="ARBA" id="ARBA00004443"/>
    </source>
</evidence>
<feature type="compositionally biased region" description="Acidic residues" evidence="20">
    <location>
        <begin position="291"/>
        <end position="316"/>
    </location>
</feature>
<keyword evidence="22" id="KW-1185">Reference proteome</keyword>
<evidence type="ECO:0008006" key="23">
    <source>
        <dbReference type="Google" id="ProtNLM"/>
    </source>
</evidence>
<keyword evidence="10" id="KW-0744">Spermatogenesis</keyword>
<evidence type="ECO:0000256" key="12">
    <source>
        <dbReference type="ARBA" id="ARBA00023054"/>
    </source>
</evidence>
<evidence type="ECO:0000256" key="1">
    <source>
        <dbReference type="ARBA" id="ARBA00004114"/>
    </source>
</evidence>
<feature type="region of interest" description="Disordered" evidence="20">
    <location>
        <begin position="114"/>
        <end position="138"/>
    </location>
</feature>
<keyword evidence="5" id="KW-0963">Cytoplasm</keyword>
<dbReference type="GO" id="GO:0005634">
    <property type="term" value="C:nucleus"/>
    <property type="evidence" value="ECO:0007669"/>
    <property type="project" value="UniProtKB-SubCell"/>
</dbReference>
<dbReference type="PANTHER" id="PTHR21223:SF4">
    <property type="entry name" value="CBY1-INTERACTING BAR DOMAIN-CONTAINING PROTEIN 1"/>
    <property type="match status" value="1"/>
</dbReference>
<evidence type="ECO:0000256" key="8">
    <source>
        <dbReference type="ARBA" id="ARBA00022794"/>
    </source>
</evidence>
<evidence type="ECO:0000313" key="22">
    <source>
        <dbReference type="Proteomes" id="UP000694402"/>
    </source>
</evidence>
<dbReference type="GO" id="GO:0007283">
    <property type="term" value="P:spermatogenesis"/>
    <property type="evidence" value="ECO:0007669"/>
    <property type="project" value="UniProtKB-KW"/>
</dbReference>
<dbReference type="InterPro" id="IPR027267">
    <property type="entry name" value="AH/BAR_dom_sf"/>
</dbReference>
<sequence>MSRTPDARARDSQTRQIQENITNTEKHFGEMCQLFAAYVRKTARLRDKADLLVREISIYAETETPNLQRGMKQFADNLAKVQDYRQAEVERLEAKVVEPLKSYGSVVKLKREDLKTSQSARNRESKQMQQLERMRQRNPSDRQIISQVGVCLLILRTLELWCCMVAAESDLQRATMDATRTTRQLEETIDAFEKQKIQDIKKIFGEFLTVEMSFHAKALEAYTTAYQSIHNVDEEGDLEVFRSLLHPPDYQSRLEIVRANSKTSLNLTASTLSKTGTLQQSLTPSRQRREEEEEGDDEDVDDEEEDDDLEEVTDDE</sequence>
<evidence type="ECO:0000256" key="2">
    <source>
        <dbReference type="ARBA" id="ARBA00004123"/>
    </source>
</evidence>
<evidence type="ECO:0000256" key="19">
    <source>
        <dbReference type="ARBA" id="ARBA00029449"/>
    </source>
</evidence>
<dbReference type="PANTHER" id="PTHR21223">
    <property type="entry name" value="CBY1-INTERACTING BAR DOMAIN-CONTAINING PROTEIN HOMOLOG"/>
    <property type="match status" value="1"/>
</dbReference>
<evidence type="ECO:0000256" key="11">
    <source>
        <dbReference type="ARBA" id="ARBA00022946"/>
    </source>
</evidence>
<dbReference type="GO" id="GO:0005814">
    <property type="term" value="C:centriole"/>
    <property type="evidence" value="ECO:0007669"/>
    <property type="project" value="UniProtKB-SubCell"/>
</dbReference>
<keyword evidence="17" id="KW-0539">Nucleus</keyword>
<organism evidence="21 22">
    <name type="scientific">Oncorhynchus tshawytscha</name>
    <name type="common">Chinook salmon</name>
    <name type="synonym">Salmo tshawytscha</name>
    <dbReference type="NCBI Taxonomy" id="74940"/>
    <lineage>
        <taxon>Eukaryota</taxon>
        <taxon>Metazoa</taxon>
        <taxon>Chordata</taxon>
        <taxon>Craniata</taxon>
        <taxon>Vertebrata</taxon>
        <taxon>Euteleostomi</taxon>
        <taxon>Actinopterygii</taxon>
        <taxon>Neopterygii</taxon>
        <taxon>Teleostei</taxon>
        <taxon>Protacanthopterygii</taxon>
        <taxon>Salmoniformes</taxon>
        <taxon>Salmonidae</taxon>
        <taxon>Salmoninae</taxon>
        <taxon>Oncorhynchus</taxon>
    </lineage>
</organism>
<feature type="compositionally biased region" description="Polar residues" evidence="20">
    <location>
        <begin position="268"/>
        <end position="285"/>
    </location>
</feature>
<keyword evidence="15" id="KW-0472">Membrane</keyword>
<dbReference type="CDD" id="cd07598">
    <property type="entry name" value="BAR_FAM92"/>
    <property type="match status" value="1"/>
</dbReference>
<dbReference type="Gene3D" id="1.20.1270.60">
    <property type="entry name" value="Arfaptin homology (AH) domain/BAR domain"/>
    <property type="match status" value="1"/>
</dbReference>
<evidence type="ECO:0000256" key="15">
    <source>
        <dbReference type="ARBA" id="ARBA00023136"/>
    </source>
</evidence>
<keyword evidence="9" id="KW-0282">Flagellum</keyword>
<dbReference type="Ensembl" id="ENSOTST00005171825.1">
    <property type="protein sequence ID" value="ENSOTSP00005138513.1"/>
    <property type="gene ID" value="ENSOTSG00005048054.1"/>
</dbReference>
<evidence type="ECO:0000256" key="13">
    <source>
        <dbReference type="ARBA" id="ARBA00023069"/>
    </source>
</evidence>
<evidence type="ECO:0000256" key="10">
    <source>
        <dbReference type="ARBA" id="ARBA00022871"/>
    </source>
</evidence>
<keyword evidence="7" id="KW-0999">Mitochondrion inner membrane</keyword>
<evidence type="ECO:0000313" key="21">
    <source>
        <dbReference type="Ensembl" id="ENSOTSP00005138513.1"/>
    </source>
</evidence>
<dbReference type="GO" id="GO:0035869">
    <property type="term" value="C:ciliary transition zone"/>
    <property type="evidence" value="ECO:0007669"/>
    <property type="project" value="TreeGrafter"/>
</dbReference>
<dbReference type="GO" id="GO:0036064">
    <property type="term" value="C:ciliary basal body"/>
    <property type="evidence" value="ECO:0007669"/>
    <property type="project" value="TreeGrafter"/>
</dbReference>
<keyword evidence="14" id="KW-0496">Mitochondrion</keyword>
<dbReference type="InterPro" id="IPR009602">
    <property type="entry name" value="CBAR/FAM92"/>
</dbReference>
<keyword evidence="6" id="KW-0221">Differentiation</keyword>
<evidence type="ECO:0000256" key="14">
    <source>
        <dbReference type="ARBA" id="ARBA00023128"/>
    </source>
</evidence>
<name>A0AAZ3RC47_ONCTS</name>
<keyword evidence="12" id="KW-0175">Coiled coil</keyword>
<evidence type="ECO:0000256" key="5">
    <source>
        <dbReference type="ARBA" id="ARBA00022490"/>
    </source>
</evidence>
<keyword evidence="11" id="KW-0809">Transit peptide</keyword>
<evidence type="ECO:0000256" key="18">
    <source>
        <dbReference type="ARBA" id="ARBA00023273"/>
    </source>
</evidence>
<reference evidence="21" key="2">
    <citation type="submission" date="2025-08" db="UniProtKB">
        <authorList>
            <consortium name="Ensembl"/>
        </authorList>
    </citation>
    <scope>IDENTIFICATION</scope>
</reference>
<dbReference type="SUPFAM" id="SSF103657">
    <property type="entry name" value="BAR/IMD domain-like"/>
    <property type="match status" value="1"/>
</dbReference>
<dbReference type="GO" id="GO:0030154">
    <property type="term" value="P:cell differentiation"/>
    <property type="evidence" value="ECO:0007669"/>
    <property type="project" value="UniProtKB-KW"/>
</dbReference>
<evidence type="ECO:0000256" key="6">
    <source>
        <dbReference type="ARBA" id="ARBA00022782"/>
    </source>
</evidence>
<evidence type="ECO:0000256" key="16">
    <source>
        <dbReference type="ARBA" id="ARBA00023212"/>
    </source>
</evidence>
<evidence type="ECO:0000256" key="17">
    <source>
        <dbReference type="ARBA" id="ARBA00023242"/>
    </source>
</evidence>
<dbReference type="AlphaFoldDB" id="A0AAZ3RC47"/>
<keyword evidence="13" id="KW-0969">Cilium</keyword>
<dbReference type="Proteomes" id="UP000694402">
    <property type="component" value="Unassembled WGS sequence"/>
</dbReference>
<feature type="region of interest" description="Disordered" evidence="20">
    <location>
        <begin position="268"/>
        <end position="316"/>
    </location>
</feature>
<evidence type="ECO:0000256" key="7">
    <source>
        <dbReference type="ARBA" id="ARBA00022792"/>
    </source>
</evidence>
<keyword evidence="8" id="KW-0970">Cilium biogenesis/degradation</keyword>
<evidence type="ECO:0000256" key="9">
    <source>
        <dbReference type="ARBA" id="ARBA00022846"/>
    </source>
</evidence>
<comment type="subcellular location">
    <subcellularLocation>
        <location evidence="3">Cell projection</location>
        <location evidence="3">Cilium</location>
        <location evidence="3">Flagellum</location>
    </subcellularLocation>
    <subcellularLocation>
        <location evidence="1">Cytoplasm</location>
        <location evidence="1">Cytoskeleton</location>
        <location evidence="1">Microtubule organizing center</location>
        <location evidence="1">Centrosome</location>
        <location evidence="1">Centriole</location>
    </subcellularLocation>
    <subcellularLocation>
        <location evidence="4">Mitochondrion inner membrane</location>
        <topology evidence="4">Peripheral membrane protein</topology>
        <orientation evidence="4">Matrix side</orientation>
    </subcellularLocation>
    <subcellularLocation>
        <location evidence="2">Nucleus</location>
    </subcellularLocation>
</comment>
<reference evidence="22" key="1">
    <citation type="journal article" date="2018" name="PLoS ONE">
        <title>Chinook salmon (Oncorhynchus tshawytscha) genome and transcriptome.</title>
        <authorList>
            <person name="Christensen K.A."/>
            <person name="Leong J.S."/>
            <person name="Sakhrani D."/>
            <person name="Biagi C.A."/>
            <person name="Minkley D.R."/>
            <person name="Withler R.E."/>
            <person name="Rondeau E.B."/>
            <person name="Koop B.F."/>
            <person name="Devlin R.H."/>
        </authorList>
    </citation>
    <scope>NUCLEOTIDE SEQUENCE [LARGE SCALE GENOMIC DNA]</scope>
</reference>
<dbReference type="FunFam" id="1.20.1270.60:FF:000047">
    <property type="entry name" value="protein FAM92A isoform X1"/>
    <property type="match status" value="1"/>
</dbReference>
<reference evidence="21" key="3">
    <citation type="submission" date="2025-09" db="UniProtKB">
        <authorList>
            <consortium name="Ensembl"/>
        </authorList>
    </citation>
    <scope>IDENTIFICATION</scope>
</reference>
<dbReference type="InterPro" id="IPR035590">
    <property type="entry name" value="BAR_CBAR1/2"/>
</dbReference>
<proteinExistence type="inferred from homology"/>
<keyword evidence="18" id="KW-0966">Cell projection</keyword>
<accession>A0AAZ3RC47</accession>
<dbReference type="Pfam" id="PF06730">
    <property type="entry name" value="FAM92"/>
    <property type="match status" value="2"/>
</dbReference>
<dbReference type="GeneTree" id="ENSGT00390000010285"/>
<keyword evidence="16" id="KW-0206">Cytoskeleton</keyword>
<evidence type="ECO:0000256" key="20">
    <source>
        <dbReference type="SAM" id="MobiDB-lite"/>
    </source>
</evidence>
<dbReference type="GO" id="GO:0060271">
    <property type="term" value="P:cilium assembly"/>
    <property type="evidence" value="ECO:0007669"/>
    <property type="project" value="InterPro"/>
</dbReference>